<feature type="domain" description="RNase H type-1" evidence="1">
    <location>
        <begin position="5"/>
        <end position="138"/>
    </location>
</feature>
<dbReference type="PANTHER" id="PTHR46387:SF2">
    <property type="entry name" value="RIBONUCLEASE HI"/>
    <property type="match status" value="1"/>
</dbReference>
<dbReference type="InterPro" id="IPR036397">
    <property type="entry name" value="RNaseH_sf"/>
</dbReference>
<dbReference type="CDD" id="cd09279">
    <property type="entry name" value="RNase_HI_like"/>
    <property type="match status" value="1"/>
</dbReference>
<dbReference type="EMBL" id="MHDA01000023">
    <property type="protein sequence ID" value="OGY32118.1"/>
    <property type="molecule type" value="Genomic_DNA"/>
</dbReference>
<proteinExistence type="predicted"/>
<evidence type="ECO:0000259" key="1">
    <source>
        <dbReference type="PROSITE" id="PS50879"/>
    </source>
</evidence>
<evidence type="ECO:0000313" key="3">
    <source>
        <dbReference type="Proteomes" id="UP000179279"/>
    </source>
</evidence>
<dbReference type="Gene3D" id="3.30.420.10">
    <property type="entry name" value="Ribonuclease H-like superfamily/Ribonuclease H"/>
    <property type="match status" value="1"/>
</dbReference>
<dbReference type="Pfam" id="PF13456">
    <property type="entry name" value="RVT_3"/>
    <property type="match status" value="1"/>
</dbReference>
<dbReference type="GO" id="GO:0004523">
    <property type="term" value="F:RNA-DNA hybrid ribonuclease activity"/>
    <property type="evidence" value="ECO:0007669"/>
    <property type="project" value="InterPro"/>
</dbReference>
<sequence length="153" mass="17277">MREPNKEALVVYCDGGARGNPGPGAAGCLIEDLAGKVRYFCGKYLGEITNNQAEYQAVKLALEVIIENYKSAKDINVYLDSLLATQQLNGIFKVKNPKLKELFMEVRALEAGLGEIYYFHINRERNFEADRLANKSMDERSTFVTKEFMIDKP</sequence>
<dbReference type="SUPFAM" id="SSF53098">
    <property type="entry name" value="Ribonuclease H-like"/>
    <property type="match status" value="1"/>
</dbReference>
<name>A0A1G1WWI7_9BACT</name>
<dbReference type="GO" id="GO:0003676">
    <property type="term" value="F:nucleic acid binding"/>
    <property type="evidence" value="ECO:0007669"/>
    <property type="project" value="InterPro"/>
</dbReference>
<gene>
    <name evidence="2" type="ORF">A3A57_03125</name>
</gene>
<dbReference type="AlphaFoldDB" id="A0A1G1WWI7"/>
<dbReference type="PANTHER" id="PTHR46387">
    <property type="entry name" value="POLYNUCLEOTIDYL TRANSFERASE, RIBONUCLEASE H-LIKE SUPERFAMILY PROTEIN"/>
    <property type="match status" value="1"/>
</dbReference>
<dbReference type="InterPro" id="IPR012337">
    <property type="entry name" value="RNaseH-like_sf"/>
</dbReference>
<evidence type="ECO:0000313" key="2">
    <source>
        <dbReference type="EMBL" id="OGY32118.1"/>
    </source>
</evidence>
<dbReference type="PROSITE" id="PS50879">
    <property type="entry name" value="RNASE_H_1"/>
    <property type="match status" value="1"/>
</dbReference>
<comment type="caution">
    <text evidence="2">The sequence shown here is derived from an EMBL/GenBank/DDBJ whole genome shotgun (WGS) entry which is preliminary data.</text>
</comment>
<accession>A0A1G1WWI7</accession>
<organism evidence="2 3">
    <name type="scientific">Candidatus Woykebacteria bacterium RIFCSPLOWO2_01_FULL_41_12</name>
    <dbReference type="NCBI Taxonomy" id="1802604"/>
    <lineage>
        <taxon>Bacteria</taxon>
        <taxon>Candidatus Woykeibacteriota</taxon>
    </lineage>
</organism>
<dbReference type="Proteomes" id="UP000179279">
    <property type="component" value="Unassembled WGS sequence"/>
</dbReference>
<reference evidence="2 3" key="1">
    <citation type="journal article" date="2016" name="Nat. Commun.">
        <title>Thousands of microbial genomes shed light on interconnected biogeochemical processes in an aquifer system.</title>
        <authorList>
            <person name="Anantharaman K."/>
            <person name="Brown C.T."/>
            <person name="Hug L.A."/>
            <person name="Sharon I."/>
            <person name="Castelle C.J."/>
            <person name="Probst A.J."/>
            <person name="Thomas B.C."/>
            <person name="Singh A."/>
            <person name="Wilkins M.J."/>
            <person name="Karaoz U."/>
            <person name="Brodie E.L."/>
            <person name="Williams K.H."/>
            <person name="Hubbard S.S."/>
            <person name="Banfield J.F."/>
        </authorList>
    </citation>
    <scope>NUCLEOTIDE SEQUENCE [LARGE SCALE GENOMIC DNA]</scope>
</reference>
<dbReference type="InterPro" id="IPR002156">
    <property type="entry name" value="RNaseH_domain"/>
</dbReference>
<protein>
    <recommendedName>
        <fullName evidence="1">RNase H type-1 domain-containing protein</fullName>
    </recommendedName>
</protein>